<protein>
    <recommendedName>
        <fullName evidence="3">SIR2-like domain-containing protein</fullName>
    </recommendedName>
</protein>
<proteinExistence type="predicted"/>
<sequence length="408" mass="47559">MRIEVLKNTFESCNINFLVGSGLSKPYLITLGNIETLLEELEYFEEIDEIARYIIRASIYKRYFNEVMAKNLDTYKFKKSPDVDEEKDYSKVSSNYKYFLQLINTIMLYRYIPIHNKQINIFTTNIDLFFEKALEETKLEFNDGFKGRINPIFNLSNFQKSYRKTSLHYKNTSEIPVFNLLKLHGSMNWTEWSNQIVLSSFKEFESISNAIDVIPNTSLLSINDKSELKQLVEEASKIVGSLKGKEKTELKESCLNFFLEYSKLQIVNPTKEKFKTTLLNTNYYELLRLFANEMEKENTLLFALGFSFADEHVREITIRAVNSNPTLQLYVIAFDENAKKDIERALGFADNRILNGNVQVIHPESYCAINKEEEGLTPFECFSFENINNQLFQIISNKINPSIKTYGQ</sequence>
<evidence type="ECO:0000313" key="2">
    <source>
        <dbReference type="Proteomes" id="UP000310406"/>
    </source>
</evidence>
<reference evidence="1 2" key="1">
    <citation type="submission" date="2019-03" db="EMBL/GenBank/DDBJ databases">
        <title>Muricauda SCR12 sp.nov, a marine bacterium isolated from Pacific Ocean:the Okinawa trough.</title>
        <authorList>
            <person name="Liu L."/>
        </authorList>
    </citation>
    <scope>NUCLEOTIDE SEQUENCE [LARGE SCALE GENOMIC DNA]</scope>
    <source>
        <strain evidence="1 2">SCR12</strain>
    </source>
</reference>
<dbReference type="AlphaFoldDB" id="A0A4S8RVQ4"/>
<keyword evidence="2" id="KW-1185">Reference proteome</keyword>
<dbReference type="InterPro" id="IPR029035">
    <property type="entry name" value="DHS-like_NAD/FAD-binding_dom"/>
</dbReference>
<name>A0A4S8RVQ4_9FLAO</name>
<evidence type="ECO:0008006" key="3">
    <source>
        <dbReference type="Google" id="ProtNLM"/>
    </source>
</evidence>
<dbReference type="RefSeq" id="WP_136567056.1">
    <property type="nucleotide sequence ID" value="NZ_SNTZ01000009.1"/>
</dbReference>
<accession>A0A4S8RVQ4</accession>
<dbReference type="SUPFAM" id="SSF52467">
    <property type="entry name" value="DHS-like NAD/FAD-binding domain"/>
    <property type="match status" value="1"/>
</dbReference>
<organism evidence="1 2">
    <name type="scientific">Flagellimonas alvinocaridis</name>
    <dbReference type="NCBI Taxonomy" id="2530200"/>
    <lineage>
        <taxon>Bacteria</taxon>
        <taxon>Pseudomonadati</taxon>
        <taxon>Bacteroidota</taxon>
        <taxon>Flavobacteriia</taxon>
        <taxon>Flavobacteriales</taxon>
        <taxon>Flavobacteriaceae</taxon>
        <taxon>Flagellimonas</taxon>
    </lineage>
</organism>
<gene>
    <name evidence="1" type="ORF">EZV76_13285</name>
</gene>
<evidence type="ECO:0000313" key="1">
    <source>
        <dbReference type="EMBL" id="THV58054.1"/>
    </source>
</evidence>
<dbReference type="Proteomes" id="UP000310406">
    <property type="component" value="Unassembled WGS sequence"/>
</dbReference>
<dbReference type="Pfam" id="PF13289">
    <property type="entry name" value="SIR2_2"/>
    <property type="match status" value="1"/>
</dbReference>
<dbReference type="OrthoDB" id="9808492at2"/>
<dbReference type="EMBL" id="SNTZ01000009">
    <property type="protein sequence ID" value="THV58054.1"/>
    <property type="molecule type" value="Genomic_DNA"/>
</dbReference>
<comment type="caution">
    <text evidence="1">The sequence shown here is derived from an EMBL/GenBank/DDBJ whole genome shotgun (WGS) entry which is preliminary data.</text>
</comment>